<dbReference type="EMBL" id="BARV01038247">
    <property type="protein sequence ID" value="GAI58081.1"/>
    <property type="molecule type" value="Genomic_DNA"/>
</dbReference>
<proteinExistence type="predicted"/>
<comment type="caution">
    <text evidence="1">The sequence shown here is derived from an EMBL/GenBank/DDBJ whole genome shotgun (WGS) entry which is preliminary data.</text>
</comment>
<reference evidence="1" key="1">
    <citation type="journal article" date="2014" name="Front. Microbiol.">
        <title>High frequency of phylogenetically diverse reductive dehalogenase-homologous genes in deep subseafloor sedimentary metagenomes.</title>
        <authorList>
            <person name="Kawai M."/>
            <person name="Futagami T."/>
            <person name="Toyoda A."/>
            <person name="Takaki Y."/>
            <person name="Nishi S."/>
            <person name="Hori S."/>
            <person name="Arai W."/>
            <person name="Tsubouchi T."/>
            <person name="Morono Y."/>
            <person name="Uchiyama I."/>
            <person name="Ito T."/>
            <person name="Fujiyama A."/>
            <person name="Inagaki F."/>
            <person name="Takami H."/>
        </authorList>
    </citation>
    <scope>NUCLEOTIDE SEQUENCE</scope>
    <source>
        <strain evidence="1">Expedition CK06-06</strain>
    </source>
</reference>
<accession>X1QTF5</accession>
<dbReference type="Pfam" id="PF09499">
    <property type="entry name" value="RE_ApaLI"/>
    <property type="match status" value="1"/>
</dbReference>
<evidence type="ECO:0008006" key="2">
    <source>
        <dbReference type="Google" id="ProtNLM"/>
    </source>
</evidence>
<feature type="non-terminal residue" evidence="1">
    <location>
        <position position="1"/>
    </location>
</feature>
<sequence length="118" mass="14175">RIPNTISQSPKNFEIDFFVKPDNKAHEIKWRDATTDGDHVRKEHNKIQCIKKAGMIPVRVMYYMPNRKQAIRIQERVISVYREYGEAHIGKEAWDYIRNYTGFDLYTHLYQKTKDTRL</sequence>
<name>X1QTF5_9ZZZZ</name>
<protein>
    <recommendedName>
        <fullName evidence="2">Restriction endonuclease</fullName>
    </recommendedName>
</protein>
<dbReference type="AlphaFoldDB" id="X1QTF5"/>
<dbReference type="InterPro" id="IPR019036">
    <property type="entry name" value="Restrct_endonuc_II_ApaLI"/>
</dbReference>
<gene>
    <name evidence="1" type="ORF">S06H3_58975</name>
</gene>
<evidence type="ECO:0000313" key="1">
    <source>
        <dbReference type="EMBL" id="GAI58081.1"/>
    </source>
</evidence>
<organism evidence="1">
    <name type="scientific">marine sediment metagenome</name>
    <dbReference type="NCBI Taxonomy" id="412755"/>
    <lineage>
        <taxon>unclassified sequences</taxon>
        <taxon>metagenomes</taxon>
        <taxon>ecological metagenomes</taxon>
    </lineage>
</organism>